<dbReference type="InterPro" id="IPR039537">
    <property type="entry name" value="Retrotran_Ty1/copia-like"/>
</dbReference>
<dbReference type="GO" id="GO:0006508">
    <property type="term" value="P:proteolysis"/>
    <property type="evidence" value="ECO:0007669"/>
    <property type="project" value="UniProtKB-KW"/>
</dbReference>
<dbReference type="GO" id="GO:0008233">
    <property type="term" value="F:peptidase activity"/>
    <property type="evidence" value="ECO:0007669"/>
    <property type="project" value="UniProtKB-KW"/>
</dbReference>
<evidence type="ECO:0000313" key="21">
    <source>
        <dbReference type="Proteomes" id="UP000007151"/>
    </source>
</evidence>
<organism evidence="20 21">
    <name type="scientific">Danaus plexippus plexippus</name>
    <dbReference type="NCBI Taxonomy" id="278856"/>
    <lineage>
        <taxon>Eukaryota</taxon>
        <taxon>Metazoa</taxon>
        <taxon>Ecdysozoa</taxon>
        <taxon>Arthropoda</taxon>
        <taxon>Hexapoda</taxon>
        <taxon>Insecta</taxon>
        <taxon>Pterygota</taxon>
        <taxon>Neoptera</taxon>
        <taxon>Endopterygota</taxon>
        <taxon>Lepidoptera</taxon>
        <taxon>Glossata</taxon>
        <taxon>Ditrysia</taxon>
        <taxon>Papilionoidea</taxon>
        <taxon>Nymphalidae</taxon>
        <taxon>Danainae</taxon>
        <taxon>Danaini</taxon>
        <taxon>Danaina</taxon>
        <taxon>Danaus</taxon>
        <taxon>Danaus</taxon>
    </lineage>
</organism>
<keyword evidence="2" id="KW-1188">Viral release from host cell</keyword>
<dbReference type="InterPro" id="IPR025724">
    <property type="entry name" value="GAG-pre-integrase_dom"/>
</dbReference>
<keyword evidence="6" id="KW-0547">Nucleotide-binding</keyword>
<dbReference type="GO" id="GO:0008270">
    <property type="term" value="F:zinc ion binding"/>
    <property type="evidence" value="ECO:0007669"/>
    <property type="project" value="UniProtKB-KW"/>
</dbReference>
<comment type="function">
    <text evidence="1">The aspartyl protease (PR) mediates the proteolytic cleavages of the Gag and Gag-Pol polyproteins after assembly of the VLP.</text>
</comment>
<evidence type="ECO:0000259" key="19">
    <source>
        <dbReference type="PROSITE" id="PS50994"/>
    </source>
</evidence>
<dbReference type="STRING" id="278856.A0A212F7V4"/>
<feature type="domain" description="Integrase catalytic" evidence="19">
    <location>
        <begin position="453"/>
        <end position="630"/>
    </location>
</feature>
<evidence type="ECO:0000256" key="14">
    <source>
        <dbReference type="ARBA" id="ARBA00023113"/>
    </source>
</evidence>
<dbReference type="PANTHER" id="PTHR42648">
    <property type="entry name" value="TRANSPOSASE, PUTATIVE-RELATED"/>
    <property type="match status" value="1"/>
</dbReference>
<keyword evidence="14" id="KW-0917">Virion maturation</keyword>
<evidence type="ECO:0000256" key="6">
    <source>
        <dbReference type="ARBA" id="ARBA00022741"/>
    </source>
</evidence>
<dbReference type="GO" id="GO:0015074">
    <property type="term" value="P:DNA integration"/>
    <property type="evidence" value="ECO:0007669"/>
    <property type="project" value="UniProtKB-KW"/>
</dbReference>
<dbReference type="SMART" id="SM00343">
    <property type="entry name" value="ZnF_C2HC"/>
    <property type="match status" value="1"/>
</dbReference>
<dbReference type="Pfam" id="PF13976">
    <property type="entry name" value="gag_pre-integrs"/>
    <property type="match status" value="1"/>
</dbReference>
<keyword evidence="15" id="KW-0233">DNA recombination</keyword>
<keyword evidence="9" id="KW-0067">ATP-binding</keyword>
<dbReference type="Pfam" id="PF00098">
    <property type="entry name" value="zf-CCHC"/>
    <property type="match status" value="1"/>
</dbReference>
<dbReference type="GO" id="GO:0003964">
    <property type="term" value="F:RNA-directed DNA polymerase activity"/>
    <property type="evidence" value="ECO:0007669"/>
    <property type="project" value="UniProtKB-KW"/>
</dbReference>
<evidence type="ECO:0000256" key="12">
    <source>
        <dbReference type="ARBA" id="ARBA00022918"/>
    </source>
</evidence>
<keyword evidence="16" id="KW-0862">Zinc</keyword>
<keyword evidence="3" id="KW-0645">Protease</keyword>
<evidence type="ECO:0000256" key="2">
    <source>
        <dbReference type="ARBA" id="ARBA00022612"/>
    </source>
</evidence>
<dbReference type="InterPro" id="IPR036875">
    <property type="entry name" value="Znf_CCHC_sf"/>
</dbReference>
<dbReference type="SUPFAM" id="SSF57756">
    <property type="entry name" value="Retrovirus zinc finger-like domains"/>
    <property type="match status" value="1"/>
</dbReference>
<feature type="compositionally biased region" description="Polar residues" evidence="17">
    <location>
        <begin position="206"/>
        <end position="224"/>
    </location>
</feature>
<keyword evidence="13" id="KW-0808">Transferase</keyword>
<dbReference type="Gene3D" id="4.10.60.10">
    <property type="entry name" value="Zinc finger, CCHC-type"/>
    <property type="match status" value="1"/>
</dbReference>
<evidence type="ECO:0000256" key="9">
    <source>
        <dbReference type="ARBA" id="ARBA00022840"/>
    </source>
</evidence>
<evidence type="ECO:0000256" key="3">
    <source>
        <dbReference type="ARBA" id="ARBA00022670"/>
    </source>
</evidence>
<dbReference type="Pfam" id="PF00665">
    <property type="entry name" value="rve"/>
    <property type="match status" value="1"/>
</dbReference>
<dbReference type="InterPro" id="IPR001584">
    <property type="entry name" value="Integrase_cat-core"/>
</dbReference>
<evidence type="ECO:0000256" key="17">
    <source>
        <dbReference type="SAM" id="MobiDB-lite"/>
    </source>
</evidence>
<keyword evidence="12" id="KW-0695">RNA-directed DNA polymerase</keyword>
<sequence>MSSNYLANVPKLKGRENYDDWCFAAQNVLVLEGMAACIQQELSAEASAADLANDAKAKAKLVLTIDPSLYVHIKQAVSAYELWNTLRTMFDDSGYTRKISLLRNLINIRLENCETMTQYVTQIVETGQRLQGTGFKITDEWIGALMLAGLPEKYAPMIMAIEHSGIEVSADVIKTKLMDMCLEVGTTSGSESAFIAKGRHRVRNGNPRSGHSQNHSQTRSEMSSVSKKIKCFRCKQSGHYKNQCPQAETVKRKQTNAFNAIFLTGKFNRDSWYIDSGASKHMTACKHNLVNVSELPKTKEIIIANQTKVPVQCSGDVNIVTVVNEVEYDVVVRDILYIPELTTNLLSVSQLIEHGNSVIFKENVCYIYNQQKELVGQAELVDGVYKLITSQSQTEQTLAATAVASSDIWHRRLGHINSDSLNKMKNGAVEGISFPEKANISKSSCIICCEGKQARLPFQHSTSKTEGVLEVIHADVGGPMEKPSIGQSRYYVLFVDDYSKMSFVYFMKEKSEVLKYFKEFQTMTEKQKGKKIKTLRTDNGGEFCSLEFEKYLKERGIVHQKTNPYTPEQNGMCERLNRSVVEKARCLIFDTNLDKKFWAEAVNTSVYIRNRSVVKGLNNETPYQVWTGQKPDISHLRIFGSKVMVHIPKQRRLKWDRKSKQLILVGYAENVKGYRVYDPSTNSITTSRDIIIMEATNDPEMIQIPIECKATAEENEYGEESYISEEDGEEDRKDETYVPDIEASSIPTEITAINILIFDMSLFVRVSVKVYLA</sequence>
<dbReference type="InterPro" id="IPR054722">
    <property type="entry name" value="PolX-like_BBD"/>
</dbReference>
<evidence type="ECO:0000256" key="5">
    <source>
        <dbReference type="ARBA" id="ARBA00022723"/>
    </source>
</evidence>
<dbReference type="Pfam" id="PF22936">
    <property type="entry name" value="Pol_BBD"/>
    <property type="match status" value="1"/>
</dbReference>
<dbReference type="InterPro" id="IPR036397">
    <property type="entry name" value="RNaseH_sf"/>
</dbReference>
<dbReference type="InParanoid" id="A0A212F7V4"/>
<evidence type="ECO:0000256" key="1">
    <source>
        <dbReference type="ARBA" id="ARBA00002180"/>
    </source>
</evidence>
<dbReference type="KEGG" id="dpl:KGM_215502"/>
<keyword evidence="13" id="KW-0548">Nucleotidyltransferase</keyword>
<dbReference type="Pfam" id="PF25597">
    <property type="entry name" value="SH3_retrovirus"/>
    <property type="match status" value="1"/>
</dbReference>
<dbReference type="PANTHER" id="PTHR42648:SF11">
    <property type="entry name" value="TRANSPOSON TY4-P GAG-POL POLYPROTEIN"/>
    <property type="match status" value="1"/>
</dbReference>
<keyword evidence="21" id="KW-1185">Reference proteome</keyword>
<evidence type="ECO:0000256" key="11">
    <source>
        <dbReference type="ARBA" id="ARBA00022908"/>
    </source>
</evidence>
<evidence type="ECO:0000256" key="16">
    <source>
        <dbReference type="PROSITE-ProRule" id="PRU00047"/>
    </source>
</evidence>
<dbReference type="AlphaFoldDB" id="A0A212F7V4"/>
<evidence type="ECO:0000256" key="8">
    <source>
        <dbReference type="ARBA" id="ARBA00022801"/>
    </source>
</evidence>
<protein>
    <submittedName>
        <fullName evidence="20">Retrovirus-related Pol polyprotein from transposon TNT 1-94</fullName>
    </submittedName>
</protein>
<dbReference type="GO" id="GO:0004519">
    <property type="term" value="F:endonuclease activity"/>
    <property type="evidence" value="ECO:0007669"/>
    <property type="project" value="UniProtKB-KW"/>
</dbReference>
<dbReference type="InterPro" id="IPR001878">
    <property type="entry name" value="Znf_CCHC"/>
</dbReference>
<comment type="caution">
    <text evidence="20">The sequence shown here is derived from an EMBL/GenBank/DDBJ whole genome shotgun (WGS) entry which is preliminary data.</text>
</comment>
<dbReference type="SUPFAM" id="SSF53098">
    <property type="entry name" value="Ribonuclease H-like"/>
    <property type="match status" value="1"/>
</dbReference>
<evidence type="ECO:0000256" key="4">
    <source>
        <dbReference type="ARBA" id="ARBA00022722"/>
    </source>
</evidence>
<accession>A0A212F7V4</accession>
<keyword evidence="7" id="KW-0255">Endonuclease</keyword>
<name>A0A212F7V4_DANPL</name>
<keyword evidence="4" id="KW-0540">Nuclease</keyword>
<keyword evidence="8" id="KW-0378">Hydrolase</keyword>
<dbReference type="Proteomes" id="UP000007151">
    <property type="component" value="Unassembled WGS sequence"/>
</dbReference>
<feature type="domain" description="CCHC-type" evidence="18">
    <location>
        <begin position="230"/>
        <end position="246"/>
    </location>
</feature>
<dbReference type="PROSITE" id="PS50994">
    <property type="entry name" value="INTEGRASE"/>
    <property type="match status" value="1"/>
</dbReference>
<dbReference type="EMBL" id="AGBW02009826">
    <property type="protein sequence ID" value="OWR49812.1"/>
    <property type="molecule type" value="Genomic_DNA"/>
</dbReference>
<dbReference type="Gene3D" id="3.30.420.10">
    <property type="entry name" value="Ribonuclease H-like superfamily/Ribonuclease H"/>
    <property type="match status" value="1"/>
</dbReference>
<evidence type="ECO:0000256" key="13">
    <source>
        <dbReference type="ARBA" id="ARBA00022932"/>
    </source>
</evidence>
<evidence type="ECO:0000256" key="15">
    <source>
        <dbReference type="ARBA" id="ARBA00023172"/>
    </source>
</evidence>
<reference evidence="20 21" key="1">
    <citation type="journal article" date="2011" name="Cell">
        <title>The monarch butterfly genome yields insights into long-distance migration.</title>
        <authorList>
            <person name="Zhan S."/>
            <person name="Merlin C."/>
            <person name="Boore J.L."/>
            <person name="Reppert S.M."/>
        </authorList>
    </citation>
    <scope>NUCLEOTIDE SEQUENCE [LARGE SCALE GENOMIC DNA]</scope>
    <source>
        <strain evidence="20">F-2</strain>
    </source>
</reference>
<proteinExistence type="predicted"/>
<feature type="region of interest" description="Disordered" evidence="17">
    <location>
        <begin position="201"/>
        <end position="224"/>
    </location>
</feature>
<evidence type="ECO:0000259" key="18">
    <source>
        <dbReference type="PROSITE" id="PS50158"/>
    </source>
</evidence>
<keyword evidence="13" id="KW-0239">DNA-directed DNA polymerase</keyword>
<keyword evidence="11" id="KW-0229">DNA integration</keyword>
<dbReference type="GO" id="GO:0003887">
    <property type="term" value="F:DNA-directed DNA polymerase activity"/>
    <property type="evidence" value="ECO:0007669"/>
    <property type="project" value="UniProtKB-KW"/>
</dbReference>
<gene>
    <name evidence="20" type="ORF">KGM_215502</name>
</gene>
<dbReference type="InterPro" id="IPR057670">
    <property type="entry name" value="SH3_retrovirus"/>
</dbReference>
<keyword evidence="5" id="KW-0479">Metal-binding</keyword>
<dbReference type="GO" id="GO:0003676">
    <property type="term" value="F:nucleic acid binding"/>
    <property type="evidence" value="ECO:0007669"/>
    <property type="project" value="InterPro"/>
</dbReference>
<keyword evidence="16" id="KW-0863">Zinc-finger</keyword>
<dbReference type="InterPro" id="IPR012337">
    <property type="entry name" value="RNaseH-like_sf"/>
</dbReference>
<evidence type="ECO:0000256" key="10">
    <source>
        <dbReference type="ARBA" id="ARBA00022842"/>
    </source>
</evidence>
<evidence type="ECO:0000313" key="20">
    <source>
        <dbReference type="EMBL" id="OWR49812.1"/>
    </source>
</evidence>
<dbReference type="PROSITE" id="PS50158">
    <property type="entry name" value="ZF_CCHC"/>
    <property type="match status" value="1"/>
</dbReference>
<dbReference type="Pfam" id="PF14223">
    <property type="entry name" value="Retrotran_gag_2"/>
    <property type="match status" value="1"/>
</dbReference>
<evidence type="ECO:0000256" key="7">
    <source>
        <dbReference type="ARBA" id="ARBA00022759"/>
    </source>
</evidence>
<dbReference type="GO" id="GO:0005524">
    <property type="term" value="F:ATP binding"/>
    <property type="evidence" value="ECO:0007669"/>
    <property type="project" value="UniProtKB-KW"/>
</dbReference>
<keyword evidence="10" id="KW-0460">Magnesium</keyword>
<dbReference type="GO" id="GO:0006310">
    <property type="term" value="P:DNA recombination"/>
    <property type="evidence" value="ECO:0007669"/>
    <property type="project" value="UniProtKB-KW"/>
</dbReference>